<dbReference type="InterPro" id="IPR008919">
    <property type="entry name" value="Retrov_capsid_N"/>
</dbReference>
<dbReference type="PANTHER" id="PTHR40389:SF3">
    <property type="entry name" value="IGE-BINDING PROTEIN"/>
    <property type="match status" value="1"/>
</dbReference>
<dbReference type="Pfam" id="PF19317">
    <property type="entry name" value="Gag_p24_C"/>
    <property type="match status" value="1"/>
</dbReference>
<dbReference type="SUPFAM" id="SSF57756">
    <property type="entry name" value="Retrovirus zinc finger-like domains"/>
    <property type="match status" value="1"/>
</dbReference>
<sequence>MGAGLSSLSPEEEAIVKLLTQLLIDRGVKNEPFKIKLLLKFLRKQGFPSMASTVFNVKTWDQAGKILWEAASRGDTNAAEVITTWWLVTETLRSWQAEKTVQNAAAQPITAAEPKSEPVRSPGQCKLINLGHDKEEGRRRLLSPSLLTPCAPALPTPGNAFQWDLIKELRKAVTTHGLRAPFTQSLLEYVLAGQLLVPYDCRQIAALILTPKQKLLWEQKWEAGCRLAAMGNMQRQPGHPLRGAGVPQLLGTGPFLDPRLQARLNAAILRQSASLALQAMLELPAAGEAEPSFTSVRQRVTEPYVQFIDRLRGALDRQIDNREAKEVLTLKLAVENANADCKKILRALPANTTLVQMIKACNRAGSIDHHAAALAGAFAAALKSGGKWCFRCRATGHFATECSQQGAGGERGNPAPPTICPRCGKGWHWARQCPWKHNAEGQPSQPWRGQGKQSAGQGRTKTPVAGPSLGQAVMTTGPQPQPPTAPAVPPAASPWVPSQPKPKKAPDGMALQ</sequence>
<dbReference type="GO" id="GO:0008270">
    <property type="term" value="F:zinc ion binding"/>
    <property type="evidence" value="ECO:0007669"/>
    <property type="project" value="UniProtKB-KW"/>
</dbReference>
<feature type="domain" description="CCHC-type" evidence="6">
    <location>
        <begin position="389"/>
        <end position="404"/>
    </location>
</feature>
<name>A0A8C3BZ72_CAIMO</name>
<evidence type="ECO:0000259" key="6">
    <source>
        <dbReference type="PROSITE" id="PS50158"/>
    </source>
</evidence>
<proteinExistence type="predicted"/>
<dbReference type="InterPro" id="IPR038124">
    <property type="entry name" value="B_retro_matrix_sf"/>
</dbReference>
<dbReference type="Pfam" id="PF00607">
    <property type="entry name" value="Gag_p24"/>
    <property type="match status" value="1"/>
</dbReference>
<dbReference type="Pfam" id="PF00098">
    <property type="entry name" value="zf-CCHC"/>
    <property type="match status" value="1"/>
</dbReference>
<dbReference type="InterPro" id="IPR050195">
    <property type="entry name" value="Primate_lentivir_Gag_pol-like"/>
</dbReference>
<dbReference type="AlphaFoldDB" id="A0A8C3BZ72"/>
<dbReference type="InterPro" id="IPR001878">
    <property type="entry name" value="Znf_CCHC"/>
</dbReference>
<dbReference type="GO" id="GO:0003676">
    <property type="term" value="F:nucleic acid binding"/>
    <property type="evidence" value="ECO:0007669"/>
    <property type="project" value="InterPro"/>
</dbReference>
<reference evidence="7" key="3">
    <citation type="submission" date="2025-09" db="UniProtKB">
        <authorList>
            <consortium name="Ensembl"/>
        </authorList>
    </citation>
    <scope>IDENTIFICATION</scope>
</reference>
<dbReference type="SMART" id="SM00343">
    <property type="entry name" value="ZnF_C2HC"/>
    <property type="match status" value="2"/>
</dbReference>
<dbReference type="PANTHER" id="PTHR40389">
    <property type="entry name" value="ENDOGENOUS RETROVIRUS GROUP K MEMBER 24 GAG POLYPROTEIN-RELATED"/>
    <property type="match status" value="1"/>
</dbReference>
<evidence type="ECO:0000313" key="7">
    <source>
        <dbReference type="Ensembl" id="ENSCMMP00000011449.1"/>
    </source>
</evidence>
<dbReference type="Proteomes" id="UP000694556">
    <property type="component" value="Chromosome 1"/>
</dbReference>
<keyword evidence="8" id="KW-1185">Reference proteome</keyword>
<evidence type="ECO:0000256" key="1">
    <source>
        <dbReference type="ARBA" id="ARBA00022723"/>
    </source>
</evidence>
<keyword evidence="1" id="KW-0479">Metal-binding</keyword>
<dbReference type="Gene3D" id="1.10.1200.30">
    <property type="match status" value="1"/>
</dbReference>
<dbReference type="InterPro" id="IPR045345">
    <property type="entry name" value="Gag_p24_C"/>
</dbReference>
<protein>
    <recommendedName>
        <fullName evidence="6">CCHC-type domain-containing protein</fullName>
    </recommendedName>
</protein>
<dbReference type="SUPFAM" id="SSF47943">
    <property type="entry name" value="Retrovirus capsid protein, N-terminal core domain"/>
    <property type="match status" value="1"/>
</dbReference>
<evidence type="ECO:0000256" key="5">
    <source>
        <dbReference type="SAM" id="MobiDB-lite"/>
    </source>
</evidence>
<dbReference type="Ensembl" id="ENSCMMT00000012603.1">
    <property type="protein sequence ID" value="ENSCMMP00000011449.1"/>
    <property type="gene ID" value="ENSCMMG00000007254.1"/>
</dbReference>
<reference evidence="7" key="1">
    <citation type="submission" date="2018-09" db="EMBL/GenBank/DDBJ databases">
        <title>Common duck and Muscovy duck high density SNP chip.</title>
        <authorList>
            <person name="Vignal A."/>
            <person name="Thebault N."/>
            <person name="Warren W.C."/>
        </authorList>
    </citation>
    <scope>NUCLEOTIDE SEQUENCE [LARGE SCALE GENOMIC DNA]</scope>
</reference>
<feature type="domain" description="CCHC-type" evidence="6">
    <location>
        <begin position="420"/>
        <end position="434"/>
    </location>
</feature>
<evidence type="ECO:0000256" key="4">
    <source>
        <dbReference type="PROSITE-ProRule" id="PRU00047"/>
    </source>
</evidence>
<dbReference type="Gene3D" id="1.10.375.10">
    <property type="entry name" value="Human Immunodeficiency Virus Type 1 Capsid Protein"/>
    <property type="match status" value="1"/>
</dbReference>
<keyword evidence="2 4" id="KW-0863">Zinc-finger</keyword>
<evidence type="ECO:0000256" key="3">
    <source>
        <dbReference type="ARBA" id="ARBA00022833"/>
    </source>
</evidence>
<evidence type="ECO:0000313" key="8">
    <source>
        <dbReference type="Proteomes" id="UP000694556"/>
    </source>
</evidence>
<dbReference type="PROSITE" id="PS50158">
    <property type="entry name" value="ZF_CCHC"/>
    <property type="match status" value="2"/>
</dbReference>
<reference evidence="7" key="2">
    <citation type="submission" date="2025-08" db="UniProtKB">
        <authorList>
            <consortium name="Ensembl"/>
        </authorList>
    </citation>
    <scope>IDENTIFICATION</scope>
</reference>
<keyword evidence="3" id="KW-0862">Zinc</keyword>
<dbReference type="GO" id="GO:0016032">
    <property type="term" value="P:viral process"/>
    <property type="evidence" value="ECO:0007669"/>
    <property type="project" value="InterPro"/>
</dbReference>
<feature type="compositionally biased region" description="Pro residues" evidence="5">
    <location>
        <begin position="479"/>
        <end position="500"/>
    </location>
</feature>
<dbReference type="InterPro" id="IPR008916">
    <property type="entry name" value="Retrov_capsid_C"/>
</dbReference>
<dbReference type="Pfam" id="PF14787">
    <property type="entry name" value="zf-CCHC_5"/>
    <property type="match status" value="1"/>
</dbReference>
<dbReference type="Gene3D" id="4.10.60.10">
    <property type="entry name" value="Zinc finger, CCHC-type"/>
    <property type="match status" value="1"/>
</dbReference>
<organism evidence="7 8">
    <name type="scientific">Cairina moschata</name>
    <name type="common">Muscovy duck</name>
    <dbReference type="NCBI Taxonomy" id="8855"/>
    <lineage>
        <taxon>Eukaryota</taxon>
        <taxon>Metazoa</taxon>
        <taxon>Chordata</taxon>
        <taxon>Craniata</taxon>
        <taxon>Vertebrata</taxon>
        <taxon>Euteleostomi</taxon>
        <taxon>Archelosauria</taxon>
        <taxon>Archosauria</taxon>
        <taxon>Dinosauria</taxon>
        <taxon>Saurischia</taxon>
        <taxon>Theropoda</taxon>
        <taxon>Coelurosauria</taxon>
        <taxon>Aves</taxon>
        <taxon>Neognathae</taxon>
        <taxon>Galloanserae</taxon>
        <taxon>Anseriformes</taxon>
        <taxon>Anatidae</taxon>
        <taxon>Anatinae</taxon>
        <taxon>Cairina</taxon>
    </lineage>
</organism>
<dbReference type="SUPFAM" id="SSF47353">
    <property type="entry name" value="Retrovirus capsid dimerization domain-like"/>
    <property type="match status" value="1"/>
</dbReference>
<dbReference type="Gene3D" id="1.10.150.490">
    <property type="entry name" value="Retroviral GAG p10 protein"/>
    <property type="match status" value="1"/>
</dbReference>
<evidence type="ECO:0000256" key="2">
    <source>
        <dbReference type="ARBA" id="ARBA00022771"/>
    </source>
</evidence>
<accession>A0A8C3BZ72</accession>
<dbReference type="InterPro" id="IPR036875">
    <property type="entry name" value="Znf_CCHC_sf"/>
</dbReference>
<feature type="region of interest" description="Disordered" evidence="5">
    <location>
        <begin position="436"/>
        <end position="512"/>
    </location>
</feature>
<feature type="compositionally biased region" description="Polar residues" evidence="5">
    <location>
        <begin position="441"/>
        <end position="460"/>
    </location>
</feature>